<evidence type="ECO:0000313" key="2">
    <source>
        <dbReference type="EMBL" id="GAA4696077.1"/>
    </source>
</evidence>
<dbReference type="PANTHER" id="PTHR28208">
    <property type="entry name" value="PHOSPHATIDATE PHOSPHATASE APP1"/>
    <property type="match status" value="1"/>
</dbReference>
<dbReference type="InterPro" id="IPR052935">
    <property type="entry name" value="Mg2+_PAP"/>
</dbReference>
<sequence length="355" mass="37655">MASEPGSERPHVARVVEDGWNLGLAVVLTRVGWGHRVVGHVGYGGAGFVRVLARVLRAAPGSEPSSDGALLQRRGWRNFVTAEALATPVRVEVGGQVHEALTDRSGNLDVRLPNPGLEPGWHHARVSVPGGGVQATAESPLLVVGEETRLGIVSDIDDTVLTTLLPRPLLAAYHTFVAREEARRPVPGMAELYAGIVAGTGDGSAQVPTVYVSTGAWNTAATLRRFLAREGLPSGPMLLTDWGPTNTGWFRSGRDHKAECLRTLARDLPHVAWVLVGDDGQHDPTIYADFARSHPGNVRAIALRELSMSQQVLASGSPLPREEAGEEAGVPEIPEVRGADGHELAARLLPLLAGA</sequence>
<dbReference type="RefSeq" id="WP_345269434.1">
    <property type="nucleotide sequence ID" value="NZ_BAABIM010000004.1"/>
</dbReference>
<protein>
    <submittedName>
        <fullName evidence="2">DUF2183 domain-containing protein</fullName>
    </submittedName>
</protein>
<proteinExistence type="predicted"/>
<comment type="caution">
    <text evidence="2">The sequence shown here is derived from an EMBL/GenBank/DDBJ whole genome shotgun (WGS) entry which is preliminary data.</text>
</comment>
<dbReference type="EMBL" id="BAABIM010000004">
    <property type="protein sequence ID" value="GAA4696077.1"/>
    <property type="molecule type" value="Genomic_DNA"/>
</dbReference>
<feature type="domain" description="Phosphatidate phosphatase APP1 catalytic" evidence="1">
    <location>
        <begin position="151"/>
        <end position="305"/>
    </location>
</feature>
<evidence type="ECO:0000313" key="3">
    <source>
        <dbReference type="Proteomes" id="UP001500621"/>
    </source>
</evidence>
<keyword evidence="3" id="KW-1185">Reference proteome</keyword>
<dbReference type="Proteomes" id="UP001500621">
    <property type="component" value="Unassembled WGS sequence"/>
</dbReference>
<organism evidence="2 3">
    <name type="scientific">Nocardioides nanhaiensis</name>
    <dbReference type="NCBI Taxonomy" id="1476871"/>
    <lineage>
        <taxon>Bacteria</taxon>
        <taxon>Bacillati</taxon>
        <taxon>Actinomycetota</taxon>
        <taxon>Actinomycetes</taxon>
        <taxon>Propionibacteriales</taxon>
        <taxon>Nocardioidaceae</taxon>
        <taxon>Nocardioides</taxon>
    </lineage>
</organism>
<dbReference type="InterPro" id="IPR019236">
    <property type="entry name" value="APP1_cat"/>
</dbReference>
<dbReference type="Pfam" id="PF09949">
    <property type="entry name" value="APP1_cat"/>
    <property type="match status" value="1"/>
</dbReference>
<name>A0ABP8WY87_9ACTN</name>
<dbReference type="PANTHER" id="PTHR28208:SF3">
    <property type="entry name" value="PHOSPHATIDATE PHOSPHATASE APP1"/>
    <property type="match status" value="1"/>
</dbReference>
<gene>
    <name evidence="2" type="ORF">GCM10023226_38090</name>
</gene>
<reference evidence="3" key="1">
    <citation type="journal article" date="2019" name="Int. J. Syst. Evol. Microbiol.">
        <title>The Global Catalogue of Microorganisms (GCM) 10K type strain sequencing project: providing services to taxonomists for standard genome sequencing and annotation.</title>
        <authorList>
            <consortium name="The Broad Institute Genomics Platform"/>
            <consortium name="The Broad Institute Genome Sequencing Center for Infectious Disease"/>
            <person name="Wu L."/>
            <person name="Ma J."/>
        </authorList>
    </citation>
    <scope>NUCLEOTIDE SEQUENCE [LARGE SCALE GENOMIC DNA]</scope>
    <source>
        <strain evidence="3">JCM 18127</strain>
    </source>
</reference>
<accession>A0ABP8WY87</accession>
<evidence type="ECO:0000259" key="1">
    <source>
        <dbReference type="Pfam" id="PF09949"/>
    </source>
</evidence>